<reference evidence="1 2" key="1">
    <citation type="submission" date="2018-06" db="EMBL/GenBank/DDBJ databases">
        <authorList>
            <consortium name="Pathogen Informatics"/>
            <person name="Doyle S."/>
        </authorList>
    </citation>
    <scope>NUCLEOTIDE SEQUENCE [LARGE SCALE GENOMIC DNA]</scope>
    <source>
        <strain evidence="1 2">NCTC11532</strain>
    </source>
</reference>
<dbReference type="OrthoDB" id="278697at2"/>
<sequence length="136" mass="16392">MSYLSAVLEYKNKKVVEYFCHHNPELSEQEVQTLFTDLLAWIWLKVQRDQNGKKTYLFGPLLILDQLWHTFILHTRDYIYFSNQYFNTYVHHDIEPPGQEHVMEEDEISDFLQDCFTYLGSEWITRRFATALMDSI</sequence>
<dbReference type="Proteomes" id="UP000255297">
    <property type="component" value="Unassembled WGS sequence"/>
</dbReference>
<protein>
    <submittedName>
        <fullName evidence="1">Uncharacterized conserved protein</fullName>
    </submittedName>
</protein>
<accession>A0A378LWL5</accession>
<keyword evidence="2" id="KW-1185">Reference proteome</keyword>
<organism evidence="1 2">
    <name type="scientific">Legionella wadsworthii</name>
    <dbReference type="NCBI Taxonomy" id="28088"/>
    <lineage>
        <taxon>Bacteria</taxon>
        <taxon>Pseudomonadati</taxon>
        <taxon>Pseudomonadota</taxon>
        <taxon>Gammaproteobacteria</taxon>
        <taxon>Legionellales</taxon>
        <taxon>Legionellaceae</taxon>
        <taxon>Legionella</taxon>
    </lineage>
</organism>
<dbReference type="RefSeq" id="WP_031563591.1">
    <property type="nucleotide sequence ID" value="NZ_CAAAIS010000004.1"/>
</dbReference>
<proteinExistence type="predicted"/>
<dbReference type="AlphaFoldDB" id="A0A378LWL5"/>
<gene>
    <name evidence="1" type="ORF">NCTC11532_02462</name>
</gene>
<dbReference type="EMBL" id="UGPB01000001">
    <property type="protein sequence ID" value="STY30566.1"/>
    <property type="molecule type" value="Genomic_DNA"/>
</dbReference>
<name>A0A378LWL5_9GAMM</name>
<evidence type="ECO:0000313" key="2">
    <source>
        <dbReference type="Proteomes" id="UP000255297"/>
    </source>
</evidence>
<evidence type="ECO:0000313" key="1">
    <source>
        <dbReference type="EMBL" id="STY30566.1"/>
    </source>
</evidence>